<dbReference type="AlphaFoldDB" id="A0A4Y7Q879"/>
<evidence type="ECO:0000313" key="1">
    <source>
        <dbReference type="EMBL" id="TDL23109.1"/>
    </source>
</evidence>
<protein>
    <submittedName>
        <fullName evidence="1">Uncharacterized protein</fullName>
    </submittedName>
</protein>
<proteinExistence type="predicted"/>
<organism evidence="1 2">
    <name type="scientific">Rickenella mellea</name>
    <dbReference type="NCBI Taxonomy" id="50990"/>
    <lineage>
        <taxon>Eukaryota</taxon>
        <taxon>Fungi</taxon>
        <taxon>Dikarya</taxon>
        <taxon>Basidiomycota</taxon>
        <taxon>Agaricomycotina</taxon>
        <taxon>Agaricomycetes</taxon>
        <taxon>Hymenochaetales</taxon>
        <taxon>Rickenellaceae</taxon>
        <taxon>Rickenella</taxon>
    </lineage>
</organism>
<dbReference type="EMBL" id="ML170172">
    <property type="protein sequence ID" value="TDL23109.1"/>
    <property type="molecule type" value="Genomic_DNA"/>
</dbReference>
<name>A0A4Y7Q879_9AGAM</name>
<gene>
    <name evidence="1" type="ORF">BD410DRAFT_190003</name>
</gene>
<evidence type="ECO:0000313" key="2">
    <source>
        <dbReference type="Proteomes" id="UP000294933"/>
    </source>
</evidence>
<dbReference type="Proteomes" id="UP000294933">
    <property type="component" value="Unassembled WGS sequence"/>
</dbReference>
<accession>A0A4Y7Q879</accession>
<keyword evidence="2" id="KW-1185">Reference proteome</keyword>
<reference evidence="1 2" key="1">
    <citation type="submission" date="2018-06" db="EMBL/GenBank/DDBJ databases">
        <title>A transcriptomic atlas of mushroom development highlights an independent origin of complex multicellularity.</title>
        <authorList>
            <consortium name="DOE Joint Genome Institute"/>
            <person name="Krizsan K."/>
            <person name="Almasi E."/>
            <person name="Merenyi Z."/>
            <person name="Sahu N."/>
            <person name="Viragh M."/>
            <person name="Koszo T."/>
            <person name="Mondo S."/>
            <person name="Kiss B."/>
            <person name="Balint B."/>
            <person name="Kues U."/>
            <person name="Barry K."/>
            <person name="Hegedus J.C."/>
            <person name="Henrissat B."/>
            <person name="Johnson J."/>
            <person name="Lipzen A."/>
            <person name="Ohm R."/>
            <person name="Nagy I."/>
            <person name="Pangilinan J."/>
            <person name="Yan J."/>
            <person name="Xiong Y."/>
            <person name="Grigoriev I.V."/>
            <person name="Hibbett D.S."/>
            <person name="Nagy L.G."/>
        </authorList>
    </citation>
    <scope>NUCLEOTIDE SEQUENCE [LARGE SCALE GENOMIC DNA]</scope>
    <source>
        <strain evidence="1 2">SZMC22713</strain>
    </source>
</reference>
<dbReference type="VEuPathDB" id="FungiDB:BD410DRAFT_190003"/>
<sequence length="178" mass="19594">MVTVPFENWSGCFSSLVIFKMAVDPGTFDRVLGSQWLKLARRTISDGCMKCPRLGKYAGAPSTSSLPSNHSNIAPLFCFHSTPVINRISVDALCSFYHVLKISRRGAVNACILVHALEIDPQPSGVHALSKYIHNRRFDLHNDPSVWLNGNTCGHHLTPLALPARTSTSLIYLTFGND</sequence>